<proteinExistence type="predicted"/>
<organism evidence="1 2">
    <name type="scientific">Panagrolaimus superbus</name>
    <dbReference type="NCBI Taxonomy" id="310955"/>
    <lineage>
        <taxon>Eukaryota</taxon>
        <taxon>Metazoa</taxon>
        <taxon>Ecdysozoa</taxon>
        <taxon>Nematoda</taxon>
        <taxon>Chromadorea</taxon>
        <taxon>Rhabditida</taxon>
        <taxon>Tylenchina</taxon>
        <taxon>Panagrolaimomorpha</taxon>
        <taxon>Panagrolaimoidea</taxon>
        <taxon>Panagrolaimidae</taxon>
        <taxon>Panagrolaimus</taxon>
    </lineage>
</organism>
<dbReference type="AlphaFoldDB" id="A0A914Y827"/>
<protein>
    <submittedName>
        <fullName evidence="2">Uncharacterized protein</fullName>
    </submittedName>
</protein>
<dbReference type="Proteomes" id="UP000887577">
    <property type="component" value="Unplaced"/>
</dbReference>
<dbReference type="WBParaSite" id="PSU_v2.g1635.t1">
    <property type="protein sequence ID" value="PSU_v2.g1635.t1"/>
    <property type="gene ID" value="PSU_v2.g1635"/>
</dbReference>
<name>A0A914Y827_9BILA</name>
<accession>A0A914Y827</accession>
<evidence type="ECO:0000313" key="1">
    <source>
        <dbReference type="Proteomes" id="UP000887577"/>
    </source>
</evidence>
<reference evidence="2" key="1">
    <citation type="submission" date="2022-11" db="UniProtKB">
        <authorList>
            <consortium name="WormBaseParasite"/>
        </authorList>
    </citation>
    <scope>IDENTIFICATION</scope>
</reference>
<keyword evidence="1" id="KW-1185">Reference proteome</keyword>
<evidence type="ECO:0000313" key="2">
    <source>
        <dbReference type="WBParaSite" id="PSU_v2.g1635.t1"/>
    </source>
</evidence>
<sequence length="114" mass="13949">MDISEPANFGDYRPEDICYPHFDLNKRRNAYEEKISSLIPLKIIRRHEAMKKLYQKIKAVEKDEEKWIETMFESGDIEFVEHNIEYRIGKDLTNKKLWKLYIQFLKKYDKKVKF</sequence>